<dbReference type="PANTHER" id="PTHR43755">
    <property type="match status" value="1"/>
</dbReference>
<keyword evidence="1" id="KW-0285">Flavoprotein</keyword>
<dbReference type="Pfam" id="PF21706">
    <property type="entry name" value="FCSD_central"/>
    <property type="match status" value="1"/>
</dbReference>
<dbReference type="InterPro" id="IPR036188">
    <property type="entry name" value="FAD/NAD-bd_sf"/>
</dbReference>
<evidence type="ECO:0000259" key="3">
    <source>
        <dbReference type="Pfam" id="PF07992"/>
    </source>
</evidence>
<evidence type="ECO:0000259" key="5">
    <source>
        <dbReference type="Pfam" id="PF21706"/>
    </source>
</evidence>
<dbReference type="Proteomes" id="UP000218627">
    <property type="component" value="Unassembled WGS sequence"/>
</dbReference>
<keyword evidence="7" id="KW-1185">Reference proteome</keyword>
<dbReference type="PROSITE" id="PS51318">
    <property type="entry name" value="TAT"/>
    <property type="match status" value="1"/>
</dbReference>
<evidence type="ECO:0000313" key="7">
    <source>
        <dbReference type="Proteomes" id="UP000218627"/>
    </source>
</evidence>
<feature type="domain" description="Sulfide dehydrogenase [flavocytochrome c] flavoprotein chain central" evidence="5">
    <location>
        <begin position="185"/>
        <end position="283"/>
    </location>
</feature>
<reference evidence="7" key="1">
    <citation type="submission" date="2017-09" db="EMBL/GenBank/DDBJ databases">
        <authorList>
            <person name="Varghese N."/>
            <person name="Submissions S."/>
        </authorList>
    </citation>
    <scope>NUCLEOTIDE SEQUENCE [LARGE SCALE GENOMIC DNA]</scope>
    <source>
        <strain evidence="7">DSM 2913</strain>
    </source>
</reference>
<dbReference type="RefSeq" id="WP_096600114.1">
    <property type="nucleotide sequence ID" value="NZ_OBEN01000001.1"/>
</dbReference>
<dbReference type="GO" id="GO:0016491">
    <property type="term" value="F:oxidoreductase activity"/>
    <property type="evidence" value="ECO:0007669"/>
    <property type="project" value="InterPro"/>
</dbReference>
<dbReference type="Gene3D" id="3.50.50.60">
    <property type="entry name" value="FAD/NAD(P)-binding domain"/>
    <property type="match status" value="2"/>
</dbReference>
<dbReference type="OrthoDB" id="9802771at2"/>
<dbReference type="InterPro" id="IPR016156">
    <property type="entry name" value="FAD/NAD-linked_Rdtase_dimer_sf"/>
</dbReference>
<proteinExistence type="predicted"/>
<dbReference type="InterPro" id="IPR049386">
    <property type="entry name" value="FCSD_central"/>
</dbReference>
<feature type="domain" description="FAD/NAD(P)-binding" evidence="3">
    <location>
        <begin position="48"/>
        <end position="150"/>
    </location>
</feature>
<dbReference type="InterPro" id="IPR006311">
    <property type="entry name" value="TAT_signal"/>
</dbReference>
<dbReference type="AlphaFoldDB" id="A0A285NU36"/>
<dbReference type="SUPFAM" id="SSF51905">
    <property type="entry name" value="FAD/NAD(P)-binding domain"/>
    <property type="match status" value="2"/>
</dbReference>
<dbReference type="InterPro" id="IPR052541">
    <property type="entry name" value="SQRD"/>
</dbReference>
<sequence length="435" mass="48875">MKLDRRDFLKLSGSSVIATSLLSGVGSFTFAKKMEELSLPKPSRNSPRVVIVGAGWSGLTVAKYIKKGNPNVDVVLIDKRQEFFSCPVSNLWLVNLVNLEFLMHDFLTPANRHGYHMLTGTSVIDVDRGGRKVYTDKGVISYDYLVLAPGIDYYYEAWIKDPKDIELAQVRYPAGFIPASEHIRIKQKIQNFEKGNFVLTVPPGLDYRCLPAPYERATLIAWYFKKNNIPGKVVLVDNHPDPPVKAKGFHYAWDNLVKGYVEYYPNAGIKSVDVNGRKISTEAYGDIDFDDGAIYPMCKAGDIVFKAGLVKKGERWPEIDPLKYHAVGDERVYVTGDSRNQPFSKSGNTANTEAHYVAKLILAKISGKDIAYEPPRTLCYSAVAPDGAIWIDLTYKYLGGGKFEFADVKLDEQPKESNYKAYIEWAKGLYRDMFA</sequence>
<dbReference type="Pfam" id="PF09242">
    <property type="entry name" value="FCSD-flav_bind"/>
    <property type="match status" value="1"/>
</dbReference>
<dbReference type="GO" id="GO:0050660">
    <property type="term" value="F:flavin adenine dinucleotide binding"/>
    <property type="evidence" value="ECO:0007669"/>
    <property type="project" value="InterPro"/>
</dbReference>
<evidence type="ECO:0000256" key="2">
    <source>
        <dbReference type="ARBA" id="ARBA00022827"/>
    </source>
</evidence>
<evidence type="ECO:0000313" key="6">
    <source>
        <dbReference type="EMBL" id="SNZ11181.1"/>
    </source>
</evidence>
<gene>
    <name evidence="6" type="ORF">SAMN06265353_0163</name>
</gene>
<keyword evidence="2" id="KW-0274">FAD</keyword>
<accession>A0A285NU36</accession>
<dbReference type="SUPFAM" id="SSF55424">
    <property type="entry name" value="FAD/NAD-linked reductases, dimerisation (C-terminal) domain"/>
    <property type="match status" value="1"/>
</dbReference>
<dbReference type="InterPro" id="IPR015323">
    <property type="entry name" value="FlavoCytC_S_DH_flav-bd"/>
</dbReference>
<evidence type="ECO:0000256" key="1">
    <source>
        <dbReference type="ARBA" id="ARBA00022630"/>
    </source>
</evidence>
<dbReference type="EMBL" id="OBEN01000001">
    <property type="protein sequence ID" value="SNZ11181.1"/>
    <property type="molecule type" value="Genomic_DNA"/>
</dbReference>
<dbReference type="InterPro" id="IPR023753">
    <property type="entry name" value="FAD/NAD-binding_dom"/>
</dbReference>
<organism evidence="6 7">
    <name type="scientific">Hydrogenobacter hydrogenophilus</name>
    <dbReference type="NCBI Taxonomy" id="35835"/>
    <lineage>
        <taxon>Bacteria</taxon>
        <taxon>Pseudomonadati</taxon>
        <taxon>Aquificota</taxon>
        <taxon>Aquificia</taxon>
        <taxon>Aquificales</taxon>
        <taxon>Aquificaceae</taxon>
        <taxon>Hydrogenobacter</taxon>
    </lineage>
</organism>
<dbReference type="Pfam" id="PF07992">
    <property type="entry name" value="Pyr_redox_2"/>
    <property type="match status" value="1"/>
</dbReference>
<protein>
    <submittedName>
        <fullName evidence="6">NADPH-dependent 2,4-dienoyl-CoA reductase, sulfur reductase</fullName>
    </submittedName>
</protein>
<feature type="domain" description="Flavocytochrome c sulphide dehydrogenase flavin-binding" evidence="4">
    <location>
        <begin position="377"/>
        <end position="434"/>
    </location>
</feature>
<evidence type="ECO:0000259" key="4">
    <source>
        <dbReference type="Pfam" id="PF09242"/>
    </source>
</evidence>
<name>A0A285NU36_9AQUI</name>
<dbReference type="PANTHER" id="PTHR43755:SF1">
    <property type="entry name" value="FAD-DEPENDENT PYRIDINE NUCLEOTIDE-DISULPHIDE OXIDOREDUCTASE"/>
    <property type="match status" value="1"/>
</dbReference>